<protein>
    <recommendedName>
        <fullName evidence="2">LysM domain-containing protein</fullName>
    </recommendedName>
</protein>
<dbReference type="InterPro" id="IPR036779">
    <property type="entry name" value="LysM_dom_sf"/>
</dbReference>
<evidence type="ECO:0000256" key="1">
    <source>
        <dbReference type="SAM" id="Phobius"/>
    </source>
</evidence>
<keyword evidence="1" id="KW-0812">Transmembrane</keyword>
<dbReference type="Proteomes" id="UP000230304">
    <property type="component" value="Unassembled WGS sequence"/>
</dbReference>
<evidence type="ECO:0000313" key="3">
    <source>
        <dbReference type="EMBL" id="PIV42939.1"/>
    </source>
</evidence>
<comment type="caution">
    <text evidence="3">The sequence shown here is derived from an EMBL/GenBank/DDBJ whole genome shotgun (WGS) entry which is preliminary data.</text>
</comment>
<dbReference type="CDD" id="cd00118">
    <property type="entry name" value="LysM"/>
    <property type="match status" value="2"/>
</dbReference>
<name>A0A2M7D820_9BACT</name>
<dbReference type="PROSITE" id="PS51782">
    <property type="entry name" value="LYSM"/>
    <property type="match status" value="2"/>
</dbReference>
<dbReference type="Gene3D" id="2.70.70.10">
    <property type="entry name" value="Glucose Permease (Domain IIA)"/>
    <property type="match status" value="1"/>
</dbReference>
<dbReference type="Pfam" id="PF01476">
    <property type="entry name" value="LysM"/>
    <property type="match status" value="2"/>
</dbReference>
<dbReference type="InterPro" id="IPR016047">
    <property type="entry name" value="M23ase_b-sheet_dom"/>
</dbReference>
<dbReference type="Gene3D" id="3.10.350.10">
    <property type="entry name" value="LysM domain"/>
    <property type="match status" value="2"/>
</dbReference>
<dbReference type="SUPFAM" id="SSF51261">
    <property type="entry name" value="Duplicated hybrid motif"/>
    <property type="match status" value="1"/>
</dbReference>
<reference evidence="4" key="1">
    <citation type="submission" date="2017-09" db="EMBL/GenBank/DDBJ databases">
        <title>Depth-based differentiation of microbial function through sediment-hosted aquifers and enrichment of novel symbionts in the deep terrestrial subsurface.</title>
        <authorList>
            <person name="Probst A.J."/>
            <person name="Ladd B."/>
            <person name="Jarett J.K."/>
            <person name="Geller-Mcgrath D.E."/>
            <person name="Sieber C.M.K."/>
            <person name="Emerson J.B."/>
            <person name="Anantharaman K."/>
            <person name="Thomas B.C."/>
            <person name="Malmstrom R."/>
            <person name="Stieglmeier M."/>
            <person name="Klingl A."/>
            <person name="Woyke T."/>
            <person name="Ryan C.M."/>
            <person name="Banfield J.F."/>
        </authorList>
    </citation>
    <scope>NUCLEOTIDE SEQUENCE [LARGE SCALE GENOMIC DNA]</scope>
</reference>
<dbReference type="CDD" id="cd12797">
    <property type="entry name" value="M23_peptidase"/>
    <property type="match status" value="1"/>
</dbReference>
<feature type="transmembrane region" description="Helical" evidence="1">
    <location>
        <begin position="33"/>
        <end position="55"/>
    </location>
</feature>
<proteinExistence type="predicted"/>
<dbReference type="SMART" id="SM00257">
    <property type="entry name" value="LysM"/>
    <property type="match status" value="2"/>
</dbReference>
<dbReference type="InterPro" id="IPR018392">
    <property type="entry name" value="LysM"/>
</dbReference>
<evidence type="ECO:0000259" key="2">
    <source>
        <dbReference type="PROSITE" id="PS51782"/>
    </source>
</evidence>
<dbReference type="PANTHER" id="PTHR21666">
    <property type="entry name" value="PEPTIDASE-RELATED"/>
    <property type="match status" value="1"/>
</dbReference>
<accession>A0A2M7D820</accession>
<keyword evidence="1" id="KW-1133">Transmembrane helix</keyword>
<dbReference type="PANTHER" id="PTHR21666:SF270">
    <property type="entry name" value="MUREIN HYDROLASE ACTIVATOR ENVC"/>
    <property type="match status" value="1"/>
</dbReference>
<evidence type="ECO:0000313" key="4">
    <source>
        <dbReference type="Proteomes" id="UP000230304"/>
    </source>
</evidence>
<dbReference type="EMBL" id="PEUA01000031">
    <property type="protein sequence ID" value="PIV42939.1"/>
    <property type="molecule type" value="Genomic_DNA"/>
</dbReference>
<sequence>MTGRGENLILKEEMYKRFSRFFKFSRGLVRTPCLCLGVVSVFLFCLISLGSGLFIKSLSNKGDFSLATPSGFLGEQESKDLFVGSAKSFSPESTEFLLVGNSSLKSVSPPNTFSPQVLGALVGGYEPEDTKKVITEYIVEEGDSLSSIADKFGISLNTLLWANDLSKNSLLKIGQKLIIPPVSGVIYHVKSGDTISEIAQKYKGKTDEIVAFNNLSNEGDIYIGDIVMVPNGVMPVASVQYAPVTVPLADSYFICPISAPCRRTQGLHWYNAVDFSHGNCGESILAAAGGTVLKVKLTNSTSRWAFGGAGNTISILHPNGVVTSYGHVAVSLVNPGDQVSQGQIIALMGGLPGTPGAGLSTGCHLHFAVSGARNPFAQ</sequence>
<dbReference type="GO" id="GO:0004222">
    <property type="term" value="F:metalloendopeptidase activity"/>
    <property type="evidence" value="ECO:0007669"/>
    <property type="project" value="TreeGrafter"/>
</dbReference>
<dbReference type="Pfam" id="PF01551">
    <property type="entry name" value="Peptidase_M23"/>
    <property type="match status" value="1"/>
</dbReference>
<dbReference type="InterPro" id="IPR050570">
    <property type="entry name" value="Cell_wall_metabolism_enzyme"/>
</dbReference>
<dbReference type="InterPro" id="IPR011055">
    <property type="entry name" value="Dup_hybrid_motif"/>
</dbReference>
<feature type="domain" description="LysM" evidence="2">
    <location>
        <begin position="185"/>
        <end position="229"/>
    </location>
</feature>
<feature type="domain" description="LysM" evidence="2">
    <location>
        <begin position="135"/>
        <end position="179"/>
    </location>
</feature>
<dbReference type="AlphaFoldDB" id="A0A2M7D820"/>
<organism evidence="3 4">
    <name type="scientific">Candidatus Nealsonbacteria bacterium CG02_land_8_20_14_3_00_40_11</name>
    <dbReference type="NCBI Taxonomy" id="1974700"/>
    <lineage>
        <taxon>Bacteria</taxon>
        <taxon>Candidatus Nealsoniibacteriota</taxon>
    </lineage>
</organism>
<keyword evidence="1" id="KW-0472">Membrane</keyword>
<gene>
    <name evidence="3" type="ORF">COS26_01425</name>
</gene>